<comment type="caution">
    <text evidence="1">The sequence shown here is derived from an EMBL/GenBank/DDBJ whole genome shotgun (WGS) entry which is preliminary data.</text>
</comment>
<protein>
    <submittedName>
        <fullName evidence="1">Uncharacterized protein</fullName>
    </submittedName>
</protein>
<evidence type="ECO:0000313" key="1">
    <source>
        <dbReference type="EMBL" id="KAA1255116.1"/>
    </source>
</evidence>
<accession>A0A5B1C393</accession>
<sequence>MNDKSISEKLKPLHGGVVFYPREYVLDNHDFLKSYADGVTEGGKEVRVYIVPEETLIKRAQDSTSGTTIPTMDSFSETHRNAHNPCLADPNNSKDTPMGILLIEQASVDETSIAQIGKPTIIGKWASVIQIGDEGKLSEIGKGYLEVTMSPKPTGLMLELMPKFRQLNEQIAQGMRNPLDVIEEKRMLYSRIMGERKKFFVAVIIKHQELMQVTDYNIQNFRNLLAQLITRYTSEGMYGGAMIRVRSGNEVLRRFCYTCNHSYDYRKGDGSLADPFEKVDEFLKYGGRQLLNHCQRNNTCVLEVIPTQRINCARNGNDRYSKDINNSPMGESKILKTYVEKNLREVPDVNIERENGFVFSNVALRLSLLRKAGSKGNKVLSAIHAFSRPLGNIYTIDHAGKPLYKIV</sequence>
<dbReference type="AlphaFoldDB" id="A0A5B1C393"/>
<organism evidence="1 2">
    <name type="scientific">Vibrio cholerae</name>
    <dbReference type="NCBI Taxonomy" id="666"/>
    <lineage>
        <taxon>Bacteria</taxon>
        <taxon>Pseudomonadati</taxon>
        <taxon>Pseudomonadota</taxon>
        <taxon>Gammaproteobacteria</taxon>
        <taxon>Vibrionales</taxon>
        <taxon>Vibrionaceae</taxon>
        <taxon>Vibrio</taxon>
    </lineage>
</organism>
<reference evidence="1 2" key="1">
    <citation type="submission" date="2019-09" db="EMBL/GenBank/DDBJ databases">
        <authorList>
            <person name="Kritzky A."/>
            <person name="Schelkanova E.Y."/>
            <person name="Alkhova Z.V."/>
            <person name="Smirnova N.I."/>
        </authorList>
    </citation>
    <scope>NUCLEOTIDE SEQUENCE [LARGE SCALE GENOMIC DNA]</scope>
    <source>
        <strain evidence="1 2">M1526</strain>
    </source>
</reference>
<gene>
    <name evidence="1" type="ORF">F0M16_07820</name>
</gene>
<evidence type="ECO:0000313" key="2">
    <source>
        <dbReference type="Proteomes" id="UP000323225"/>
    </source>
</evidence>
<name>A0A5B1C393_VIBCL</name>
<proteinExistence type="predicted"/>
<dbReference type="Proteomes" id="UP000323225">
    <property type="component" value="Unassembled WGS sequence"/>
</dbReference>
<dbReference type="EMBL" id="VUAA01000007">
    <property type="protein sequence ID" value="KAA1255116.1"/>
    <property type="molecule type" value="Genomic_DNA"/>
</dbReference>